<dbReference type="Proteomes" id="UP000499080">
    <property type="component" value="Unassembled WGS sequence"/>
</dbReference>
<proteinExistence type="predicted"/>
<feature type="domain" description="Helitron helicase-like" evidence="1">
    <location>
        <begin position="2"/>
        <end position="141"/>
    </location>
</feature>
<organism evidence="2 3">
    <name type="scientific">Araneus ventricosus</name>
    <name type="common">Orbweaver spider</name>
    <name type="synonym">Epeira ventricosa</name>
    <dbReference type="NCBI Taxonomy" id="182803"/>
    <lineage>
        <taxon>Eukaryota</taxon>
        <taxon>Metazoa</taxon>
        <taxon>Ecdysozoa</taxon>
        <taxon>Arthropoda</taxon>
        <taxon>Chelicerata</taxon>
        <taxon>Arachnida</taxon>
        <taxon>Araneae</taxon>
        <taxon>Araneomorphae</taxon>
        <taxon>Entelegynae</taxon>
        <taxon>Araneoidea</taxon>
        <taxon>Araneidae</taxon>
        <taxon>Araneus</taxon>
    </lineage>
</organism>
<sequence length="179" mass="20974">MYILLNQRTLRVEQYAHLWDAVMNDGNVADIGQLIILLTSFTEGPRYIQEHFQDAMTYVKNYCRSDVFINFTRNPKRIEIQQEIFVGQKPHDRHDLLARMFHQKQNSLMNPIKKAKIGGGVKCSMFTIEWQKRGLPYAQILIWLKDSLHVHRGDGFISSEIPNPQEVPDQLFFALQQSR</sequence>
<dbReference type="Pfam" id="PF14214">
    <property type="entry name" value="Helitron_like_N"/>
    <property type="match status" value="1"/>
</dbReference>
<evidence type="ECO:0000313" key="3">
    <source>
        <dbReference type="Proteomes" id="UP000499080"/>
    </source>
</evidence>
<dbReference type="OrthoDB" id="6428309at2759"/>
<dbReference type="AlphaFoldDB" id="A0A4Y2ISY3"/>
<dbReference type="EMBL" id="BGPR01002856">
    <property type="protein sequence ID" value="GBM80046.1"/>
    <property type="molecule type" value="Genomic_DNA"/>
</dbReference>
<accession>A0A4Y2ISY3</accession>
<protein>
    <recommendedName>
        <fullName evidence="1">Helitron helicase-like domain-containing protein</fullName>
    </recommendedName>
</protein>
<evidence type="ECO:0000313" key="2">
    <source>
        <dbReference type="EMBL" id="GBM80046.1"/>
    </source>
</evidence>
<dbReference type="InterPro" id="IPR025476">
    <property type="entry name" value="Helitron_helicase-like"/>
</dbReference>
<comment type="caution">
    <text evidence="2">The sequence shown here is derived from an EMBL/GenBank/DDBJ whole genome shotgun (WGS) entry which is preliminary data.</text>
</comment>
<keyword evidence="3" id="KW-1185">Reference proteome</keyword>
<name>A0A4Y2ISY3_ARAVE</name>
<gene>
    <name evidence="2" type="ORF">AVEN_202553_1</name>
</gene>
<evidence type="ECO:0000259" key="1">
    <source>
        <dbReference type="Pfam" id="PF14214"/>
    </source>
</evidence>
<reference evidence="2 3" key="1">
    <citation type="journal article" date="2019" name="Sci. Rep.">
        <title>Orb-weaving spider Araneus ventricosus genome elucidates the spidroin gene catalogue.</title>
        <authorList>
            <person name="Kono N."/>
            <person name="Nakamura H."/>
            <person name="Ohtoshi R."/>
            <person name="Moran D.A.P."/>
            <person name="Shinohara A."/>
            <person name="Yoshida Y."/>
            <person name="Fujiwara M."/>
            <person name="Mori M."/>
            <person name="Tomita M."/>
            <person name="Arakawa K."/>
        </authorList>
    </citation>
    <scope>NUCLEOTIDE SEQUENCE [LARGE SCALE GENOMIC DNA]</scope>
</reference>